<dbReference type="AlphaFoldDB" id="A0A243S1E2"/>
<keyword evidence="2" id="KW-0472">Membrane</keyword>
<feature type="region of interest" description="Disordered" evidence="1">
    <location>
        <begin position="162"/>
        <end position="189"/>
    </location>
</feature>
<feature type="transmembrane region" description="Helical" evidence="2">
    <location>
        <begin position="95"/>
        <end position="119"/>
    </location>
</feature>
<evidence type="ECO:0000313" key="4">
    <source>
        <dbReference type="Proteomes" id="UP000195105"/>
    </source>
</evidence>
<comment type="caution">
    <text evidence="3">The sequence shown here is derived from an EMBL/GenBank/DDBJ whole genome shotgun (WGS) entry which is preliminary data.</text>
</comment>
<sequence length="189" mass="19793">MENRGDSTSVEGRFGVRDGLGIGGVILCLIVGMGAILLFVGLWKRIARETVPVLVDLPGGPWTTGGILGSITVLGAVGGMRCASGISGGTLLVRGMRAASVAVCCTATFGPLFLMLSGLPGRNCHSADCAYIPGTGSALLAYVISVGAVGWPLRRWSRARAEERTAQERQRIRRLRKKGKGKSRAAQGR</sequence>
<feature type="transmembrane region" description="Helical" evidence="2">
    <location>
        <begin position="62"/>
        <end position="83"/>
    </location>
</feature>
<keyword evidence="2" id="KW-0812">Transmembrane</keyword>
<name>A0A243S1E2_9ACTN</name>
<evidence type="ECO:0000256" key="1">
    <source>
        <dbReference type="SAM" id="MobiDB-lite"/>
    </source>
</evidence>
<protein>
    <submittedName>
        <fullName evidence="3">Uncharacterized protein</fullName>
    </submittedName>
</protein>
<feature type="compositionally biased region" description="Basic residues" evidence="1">
    <location>
        <begin position="171"/>
        <end position="183"/>
    </location>
</feature>
<keyword evidence="2" id="KW-1133">Transmembrane helix</keyword>
<reference evidence="3 4" key="1">
    <citation type="submission" date="2017-05" db="EMBL/GenBank/DDBJ databases">
        <title>Biotechnological potential of actinobacteria isolated from South African environments.</title>
        <authorList>
            <person name="Le Roes-Hill M."/>
            <person name="Prins A."/>
            <person name="Durrell K.A."/>
        </authorList>
    </citation>
    <scope>NUCLEOTIDE SEQUENCE [LARGE SCALE GENOMIC DNA]</scope>
    <source>
        <strain evidence="3 4">HMC13</strain>
    </source>
</reference>
<dbReference type="EMBL" id="NGFN01000164">
    <property type="protein sequence ID" value="OUD00647.1"/>
    <property type="molecule type" value="Genomic_DNA"/>
</dbReference>
<organism evidence="3 4">
    <name type="scientific">Streptomyces swartbergensis</name>
    <dbReference type="NCBI Taxonomy" id="487165"/>
    <lineage>
        <taxon>Bacteria</taxon>
        <taxon>Bacillati</taxon>
        <taxon>Actinomycetota</taxon>
        <taxon>Actinomycetes</taxon>
        <taxon>Kitasatosporales</taxon>
        <taxon>Streptomycetaceae</taxon>
        <taxon>Streptomyces</taxon>
    </lineage>
</organism>
<dbReference type="Proteomes" id="UP000195105">
    <property type="component" value="Unassembled WGS sequence"/>
</dbReference>
<feature type="transmembrane region" description="Helical" evidence="2">
    <location>
        <begin position="20"/>
        <end position="42"/>
    </location>
</feature>
<gene>
    <name evidence="3" type="ORF">CA983_24450</name>
</gene>
<proteinExistence type="predicted"/>
<evidence type="ECO:0000313" key="3">
    <source>
        <dbReference type="EMBL" id="OUD00647.1"/>
    </source>
</evidence>
<evidence type="ECO:0000256" key="2">
    <source>
        <dbReference type="SAM" id="Phobius"/>
    </source>
</evidence>
<feature type="transmembrane region" description="Helical" evidence="2">
    <location>
        <begin position="131"/>
        <end position="151"/>
    </location>
</feature>
<accession>A0A243S1E2</accession>
<keyword evidence="4" id="KW-1185">Reference proteome</keyword>